<evidence type="ECO:0000256" key="2">
    <source>
        <dbReference type="SAM" id="Phobius"/>
    </source>
</evidence>
<sequence length="285" mass="29544">GSPSSPGWAWFMLGLFCSGIGVGALFVVRIWPAQKMAKSRGLGQLDSGGSMPGLSDCLDLNADQLSQGELRVQSGSMQRLEQDKYAERAPSGHFRQSPSPPSPQNSGFLGKASRWILPQQFQQQQQPQYMERRVSSGNLGSPSRSVTTGPQAFWRGIVGAGSPGQQQVVTPVPSGSGSPMQFNTGSAPSFYGPGTGAGAGAGSWGSFIVNGVGGIVQAASGAPVHGNNPQMGGAYGGAYGGSQGQYGVQPTSQRADSLGYTLPPTINALQPGLHAPQGYMPVQRY</sequence>
<keyword evidence="2" id="KW-1133">Transmembrane helix</keyword>
<feature type="compositionally biased region" description="Polar residues" evidence="1">
    <location>
        <begin position="135"/>
        <end position="150"/>
    </location>
</feature>
<accession>A0A813HG31</accession>
<protein>
    <submittedName>
        <fullName evidence="3">Uncharacterized protein</fullName>
    </submittedName>
</protein>
<keyword evidence="2" id="KW-0472">Membrane</keyword>
<feature type="region of interest" description="Disordered" evidence="1">
    <location>
        <begin position="73"/>
        <end position="177"/>
    </location>
</feature>
<comment type="caution">
    <text evidence="3">The sequence shown here is derived from an EMBL/GenBank/DDBJ whole genome shotgun (WGS) entry which is preliminary data.</text>
</comment>
<proteinExistence type="predicted"/>
<feature type="compositionally biased region" description="Low complexity" evidence="1">
    <location>
        <begin position="118"/>
        <end position="128"/>
    </location>
</feature>
<dbReference type="AlphaFoldDB" id="A0A813HG31"/>
<name>A0A813HG31_POLGL</name>
<reference evidence="3" key="1">
    <citation type="submission" date="2021-02" db="EMBL/GenBank/DDBJ databases">
        <authorList>
            <person name="Dougan E. K."/>
            <person name="Rhodes N."/>
            <person name="Thang M."/>
            <person name="Chan C."/>
        </authorList>
    </citation>
    <scope>NUCLEOTIDE SEQUENCE</scope>
</reference>
<evidence type="ECO:0000256" key="1">
    <source>
        <dbReference type="SAM" id="MobiDB-lite"/>
    </source>
</evidence>
<keyword evidence="4" id="KW-1185">Reference proteome</keyword>
<evidence type="ECO:0000313" key="4">
    <source>
        <dbReference type="Proteomes" id="UP000654075"/>
    </source>
</evidence>
<gene>
    <name evidence="3" type="ORF">PGLA1383_LOCUS51996</name>
</gene>
<keyword evidence="2" id="KW-0812">Transmembrane</keyword>
<feature type="compositionally biased region" description="Polar residues" evidence="1">
    <location>
        <begin position="163"/>
        <end position="177"/>
    </location>
</feature>
<organism evidence="3 4">
    <name type="scientific">Polarella glacialis</name>
    <name type="common">Dinoflagellate</name>
    <dbReference type="NCBI Taxonomy" id="89957"/>
    <lineage>
        <taxon>Eukaryota</taxon>
        <taxon>Sar</taxon>
        <taxon>Alveolata</taxon>
        <taxon>Dinophyceae</taxon>
        <taxon>Suessiales</taxon>
        <taxon>Suessiaceae</taxon>
        <taxon>Polarella</taxon>
    </lineage>
</organism>
<feature type="transmembrane region" description="Helical" evidence="2">
    <location>
        <begin position="6"/>
        <end position="31"/>
    </location>
</feature>
<dbReference type="EMBL" id="CAJNNV010031514">
    <property type="protein sequence ID" value="CAE8636569.1"/>
    <property type="molecule type" value="Genomic_DNA"/>
</dbReference>
<dbReference type="Proteomes" id="UP000654075">
    <property type="component" value="Unassembled WGS sequence"/>
</dbReference>
<feature type="non-terminal residue" evidence="3">
    <location>
        <position position="1"/>
    </location>
</feature>
<evidence type="ECO:0000313" key="3">
    <source>
        <dbReference type="EMBL" id="CAE8636569.1"/>
    </source>
</evidence>